<organism evidence="1 2">
    <name type="scientific">Tetrapyrgos nigripes</name>
    <dbReference type="NCBI Taxonomy" id="182062"/>
    <lineage>
        <taxon>Eukaryota</taxon>
        <taxon>Fungi</taxon>
        <taxon>Dikarya</taxon>
        <taxon>Basidiomycota</taxon>
        <taxon>Agaricomycotina</taxon>
        <taxon>Agaricomycetes</taxon>
        <taxon>Agaricomycetidae</taxon>
        <taxon>Agaricales</taxon>
        <taxon>Marasmiineae</taxon>
        <taxon>Marasmiaceae</taxon>
        <taxon>Tetrapyrgos</taxon>
    </lineage>
</organism>
<evidence type="ECO:0000313" key="2">
    <source>
        <dbReference type="Proteomes" id="UP000559256"/>
    </source>
</evidence>
<name>A0A8H5FCQ5_9AGAR</name>
<accession>A0A8H5FCQ5</accession>
<reference evidence="1 2" key="1">
    <citation type="journal article" date="2020" name="ISME J.">
        <title>Uncovering the hidden diversity of litter-decomposition mechanisms in mushroom-forming fungi.</title>
        <authorList>
            <person name="Floudas D."/>
            <person name="Bentzer J."/>
            <person name="Ahren D."/>
            <person name="Johansson T."/>
            <person name="Persson P."/>
            <person name="Tunlid A."/>
        </authorList>
    </citation>
    <scope>NUCLEOTIDE SEQUENCE [LARGE SCALE GENOMIC DNA]</scope>
    <source>
        <strain evidence="1 2">CBS 291.85</strain>
    </source>
</reference>
<dbReference type="EMBL" id="JAACJM010000320">
    <property type="protein sequence ID" value="KAF5331767.1"/>
    <property type="molecule type" value="Genomic_DNA"/>
</dbReference>
<evidence type="ECO:0008006" key="3">
    <source>
        <dbReference type="Google" id="ProtNLM"/>
    </source>
</evidence>
<dbReference type="AlphaFoldDB" id="A0A8H5FCQ5"/>
<comment type="caution">
    <text evidence="1">The sequence shown here is derived from an EMBL/GenBank/DDBJ whole genome shotgun (WGS) entry which is preliminary data.</text>
</comment>
<proteinExistence type="predicted"/>
<evidence type="ECO:0000313" key="1">
    <source>
        <dbReference type="EMBL" id="KAF5331767.1"/>
    </source>
</evidence>
<sequence>MACPNCGGIKPYASRCDPENVSARINSMLRTIPFSSSSALQIRRDVEDDIRGFDWEISQLLSRLLYLEEQQELLSKHDEQLKSLSAPIRQLPVELLTRIFVAVCDGHPITFAAHARMERFGCLPFTLASVCSGWRQIVIDIPRLWSNLKLLWAHSASFTHSHLEQSLRLCLVRSKSYALSVSFGHCNETCPLVRPLVEESARWQHAQIGDLLEAKFPSLTSGKSFPLLETLEVRHYRAGDGLPDLFLFNSAPRLHSLKTSQLPPPERLRAFTPRNQITNLEVIYGWSVYAELHNFPNLKSLVYAEVDHEFVPGPEEPPWQTLPHLSMVEFQMSTCEAGHEEISQNHLLKLLIDKLTLPSQGGRTFRVTNV</sequence>
<gene>
    <name evidence="1" type="ORF">D9758_016629</name>
</gene>
<protein>
    <recommendedName>
        <fullName evidence="3">F-box domain-containing protein</fullName>
    </recommendedName>
</protein>
<keyword evidence="2" id="KW-1185">Reference proteome</keyword>
<dbReference type="OrthoDB" id="2997131at2759"/>
<dbReference type="Proteomes" id="UP000559256">
    <property type="component" value="Unassembled WGS sequence"/>
</dbReference>